<dbReference type="Proteomes" id="UP000295087">
    <property type="component" value="Unassembled WGS sequence"/>
</dbReference>
<accession>A0A4R6P1W5</accession>
<evidence type="ECO:0000313" key="3">
    <source>
        <dbReference type="Proteomes" id="UP000295087"/>
    </source>
</evidence>
<reference evidence="2 3" key="1">
    <citation type="submission" date="2019-03" db="EMBL/GenBank/DDBJ databases">
        <title>Genomic Encyclopedia of Type Strains, Phase IV (KMG-IV): sequencing the most valuable type-strain genomes for metagenomic binning, comparative biology and taxonomic classification.</title>
        <authorList>
            <person name="Goeker M."/>
        </authorList>
    </citation>
    <scope>NUCLEOTIDE SEQUENCE [LARGE SCALE GENOMIC DNA]</scope>
    <source>
        <strain evidence="2 3">DSM 44496</strain>
    </source>
</reference>
<feature type="domain" description="Inner membrane protein YgaP-like transmembrane" evidence="1">
    <location>
        <begin position="26"/>
        <end position="65"/>
    </location>
</feature>
<sequence>MCCSAPKPTEETAPGRRWCADGRTSLVLLGAVAERDPWWLILTALVGLNLLRYSALGWCPATLALRQLGLADTTCLTPT</sequence>
<proteinExistence type="predicted"/>
<evidence type="ECO:0000313" key="2">
    <source>
        <dbReference type="EMBL" id="TDP31497.1"/>
    </source>
</evidence>
<dbReference type="Pfam" id="PF11127">
    <property type="entry name" value="YgaP-like_TM"/>
    <property type="match status" value="1"/>
</dbReference>
<dbReference type="EMBL" id="SNXK01000008">
    <property type="protein sequence ID" value="TDP31497.1"/>
    <property type="molecule type" value="Genomic_DNA"/>
</dbReference>
<protein>
    <submittedName>
        <fullName evidence="2">DUF2892 family protein</fullName>
    </submittedName>
</protein>
<keyword evidence="3" id="KW-1185">Reference proteome</keyword>
<dbReference type="InterPro" id="IPR021309">
    <property type="entry name" value="YgaP-like_TM"/>
</dbReference>
<dbReference type="RefSeq" id="WP_084476159.1">
    <property type="nucleotide sequence ID" value="NZ_SNXK01000008.1"/>
</dbReference>
<comment type="caution">
    <text evidence="2">The sequence shown here is derived from an EMBL/GenBank/DDBJ whole genome shotgun (WGS) entry which is preliminary data.</text>
</comment>
<dbReference type="AlphaFoldDB" id="A0A4R6P1W5"/>
<name>A0A4R6P1W5_NOCIG</name>
<organism evidence="2 3">
    <name type="scientific">Nocardia ignorata</name>
    <dbReference type="NCBI Taxonomy" id="145285"/>
    <lineage>
        <taxon>Bacteria</taxon>
        <taxon>Bacillati</taxon>
        <taxon>Actinomycetota</taxon>
        <taxon>Actinomycetes</taxon>
        <taxon>Mycobacteriales</taxon>
        <taxon>Nocardiaceae</taxon>
        <taxon>Nocardia</taxon>
    </lineage>
</organism>
<dbReference type="Gene3D" id="6.10.140.1340">
    <property type="match status" value="1"/>
</dbReference>
<gene>
    <name evidence="2" type="ORF">DFR75_108102</name>
</gene>
<evidence type="ECO:0000259" key="1">
    <source>
        <dbReference type="Pfam" id="PF11127"/>
    </source>
</evidence>